<gene>
    <name evidence="2" type="ORF">T07_14448</name>
</gene>
<comment type="caution">
    <text evidence="2">The sequence shown here is derived from an EMBL/GenBank/DDBJ whole genome shotgun (WGS) entry which is preliminary data.</text>
</comment>
<dbReference type="Proteomes" id="UP000054630">
    <property type="component" value="Unassembled WGS sequence"/>
</dbReference>
<dbReference type="InterPro" id="IPR000719">
    <property type="entry name" value="Prot_kinase_dom"/>
</dbReference>
<dbReference type="Pfam" id="PF00069">
    <property type="entry name" value="Pkinase"/>
    <property type="match status" value="1"/>
</dbReference>
<dbReference type="EMBL" id="JYDL01000006">
    <property type="protein sequence ID" value="KRX26733.1"/>
    <property type="molecule type" value="Genomic_DNA"/>
</dbReference>
<dbReference type="InterPro" id="IPR011009">
    <property type="entry name" value="Kinase-like_dom_sf"/>
</dbReference>
<dbReference type="STRING" id="6336.A0A0V0SIY2"/>
<dbReference type="PANTHER" id="PTHR11909">
    <property type="entry name" value="CASEIN KINASE-RELATED"/>
    <property type="match status" value="1"/>
</dbReference>
<keyword evidence="3" id="KW-1185">Reference proteome</keyword>
<feature type="domain" description="Protein kinase" evidence="1">
    <location>
        <begin position="18"/>
        <end position="281"/>
    </location>
</feature>
<keyword evidence="2" id="KW-0808">Transferase</keyword>
<evidence type="ECO:0000313" key="3">
    <source>
        <dbReference type="Proteomes" id="UP000054630"/>
    </source>
</evidence>
<evidence type="ECO:0000259" key="1">
    <source>
        <dbReference type="PROSITE" id="PS50011"/>
    </source>
</evidence>
<dbReference type="GO" id="GO:0005524">
    <property type="term" value="F:ATP binding"/>
    <property type="evidence" value="ECO:0007669"/>
    <property type="project" value="InterPro"/>
</dbReference>
<organism evidence="2 3">
    <name type="scientific">Trichinella nelsoni</name>
    <dbReference type="NCBI Taxonomy" id="6336"/>
    <lineage>
        <taxon>Eukaryota</taxon>
        <taxon>Metazoa</taxon>
        <taxon>Ecdysozoa</taxon>
        <taxon>Nematoda</taxon>
        <taxon>Enoplea</taxon>
        <taxon>Dorylaimia</taxon>
        <taxon>Trichinellida</taxon>
        <taxon>Trichinellidae</taxon>
        <taxon>Trichinella</taxon>
    </lineage>
</organism>
<name>A0A0V0SIY2_9BILA</name>
<dbReference type="InterPro" id="IPR050235">
    <property type="entry name" value="CK1_Ser-Thr_kinase"/>
</dbReference>
<protein>
    <submittedName>
        <fullName evidence="2">Putative serine/threonine-protein kinase</fullName>
    </submittedName>
</protein>
<proteinExistence type="predicted"/>
<dbReference type="SUPFAM" id="SSF56112">
    <property type="entry name" value="Protein kinase-like (PK-like)"/>
    <property type="match status" value="1"/>
</dbReference>
<dbReference type="PROSITE" id="PS50011">
    <property type="entry name" value="PROTEIN_KINASE_DOM"/>
    <property type="match status" value="1"/>
</dbReference>
<dbReference type="OrthoDB" id="5979581at2759"/>
<dbReference type="AlphaFoldDB" id="A0A0V0SIY2"/>
<dbReference type="SMART" id="SM00220">
    <property type="entry name" value="S_TKc"/>
    <property type="match status" value="1"/>
</dbReference>
<dbReference type="Gene3D" id="1.10.510.10">
    <property type="entry name" value="Transferase(Phosphotransferase) domain 1"/>
    <property type="match status" value="1"/>
</dbReference>
<reference evidence="2 3" key="1">
    <citation type="submission" date="2015-01" db="EMBL/GenBank/DDBJ databases">
        <title>Evolution of Trichinella species and genotypes.</title>
        <authorList>
            <person name="Korhonen P.K."/>
            <person name="Edoardo P."/>
            <person name="Giuseppe L.R."/>
            <person name="Gasser R.B."/>
        </authorList>
    </citation>
    <scope>NUCLEOTIDE SEQUENCE [LARGE SCALE GENOMIC DNA]</scope>
    <source>
        <strain evidence="2">ISS37</strain>
    </source>
</reference>
<keyword evidence="2" id="KW-0418">Kinase</keyword>
<sequence>MENSTPMLNEGERLKERYEIVNKTGFGTFGYVYEGKDLQSGISCAIKVESLKAKCMALKYETYVLNKMQGQKHVLKLFDYGKQNNIRYLVMQLAGKNLSQLRKEASGHSFSLGTSCQLTIQCIEALKDIHAAGFLHRDVKPGNFAIGCNEADKRMVYIFDFGLAKSYREKSGALKPLREHCSFRGTVRYASPNVHQNKDQGRQDDLWSILYMLIEFHDGTLPWKNLDNKDNVGHMKLTISPQTLLKSFPKELHQFYHQLKELTYEKDPQYEAYIEILRTIMRNNNIPFNQPFDWESK</sequence>
<evidence type="ECO:0000313" key="2">
    <source>
        <dbReference type="EMBL" id="KRX26733.1"/>
    </source>
</evidence>
<dbReference type="GO" id="GO:0004672">
    <property type="term" value="F:protein kinase activity"/>
    <property type="evidence" value="ECO:0007669"/>
    <property type="project" value="InterPro"/>
</dbReference>
<accession>A0A0V0SIY2</accession>